<proteinExistence type="predicted"/>
<comment type="caution">
    <text evidence="1">The sequence shown here is derived from an EMBL/GenBank/DDBJ whole genome shotgun (WGS) entry which is preliminary data.</text>
</comment>
<dbReference type="Proteomes" id="UP000299102">
    <property type="component" value="Unassembled WGS sequence"/>
</dbReference>
<organism evidence="1 2">
    <name type="scientific">Eumeta variegata</name>
    <name type="common">Bagworm moth</name>
    <name type="synonym">Eumeta japonica</name>
    <dbReference type="NCBI Taxonomy" id="151549"/>
    <lineage>
        <taxon>Eukaryota</taxon>
        <taxon>Metazoa</taxon>
        <taxon>Ecdysozoa</taxon>
        <taxon>Arthropoda</taxon>
        <taxon>Hexapoda</taxon>
        <taxon>Insecta</taxon>
        <taxon>Pterygota</taxon>
        <taxon>Neoptera</taxon>
        <taxon>Endopterygota</taxon>
        <taxon>Lepidoptera</taxon>
        <taxon>Glossata</taxon>
        <taxon>Ditrysia</taxon>
        <taxon>Tineoidea</taxon>
        <taxon>Psychidae</taxon>
        <taxon>Oiketicinae</taxon>
        <taxon>Eumeta</taxon>
    </lineage>
</organism>
<gene>
    <name evidence="1" type="ORF">EVAR_98600_1</name>
</gene>
<dbReference type="EMBL" id="BGZK01000987">
    <property type="protein sequence ID" value="GBP67547.1"/>
    <property type="molecule type" value="Genomic_DNA"/>
</dbReference>
<evidence type="ECO:0000313" key="2">
    <source>
        <dbReference type="Proteomes" id="UP000299102"/>
    </source>
</evidence>
<sequence length="139" mass="16028">MSDVIELIRILEGADHDELAYESDDENNEFFQQQEAESEELHWTENPFGEVLTEQFDNSTAGLNPDIMLTRDSILRHPRTSETRIGEHMTQEQNTEVLHHPRVSEIDNARLSVCRENILDRCIHAGGGSRDRMAVWPEN</sequence>
<protein>
    <submittedName>
        <fullName evidence="1">Uncharacterized protein</fullName>
    </submittedName>
</protein>
<dbReference type="AlphaFoldDB" id="A0A4C1XZ52"/>
<reference evidence="1 2" key="1">
    <citation type="journal article" date="2019" name="Commun. Biol.">
        <title>The bagworm genome reveals a unique fibroin gene that provides high tensile strength.</title>
        <authorList>
            <person name="Kono N."/>
            <person name="Nakamura H."/>
            <person name="Ohtoshi R."/>
            <person name="Tomita M."/>
            <person name="Numata K."/>
            <person name="Arakawa K."/>
        </authorList>
    </citation>
    <scope>NUCLEOTIDE SEQUENCE [LARGE SCALE GENOMIC DNA]</scope>
</reference>
<name>A0A4C1XZ52_EUMVA</name>
<evidence type="ECO:0000313" key="1">
    <source>
        <dbReference type="EMBL" id="GBP67547.1"/>
    </source>
</evidence>
<accession>A0A4C1XZ52</accession>
<keyword evidence="2" id="KW-1185">Reference proteome</keyword>